<dbReference type="RefSeq" id="WP_048202270.1">
    <property type="nucleotide sequence ID" value="NZ_CP009149.1"/>
</dbReference>
<keyword evidence="7 11" id="KW-0368">Histidine biosynthesis</keyword>
<dbReference type="HOGENOM" id="CLU_048577_4_0_2"/>
<organism evidence="13 14">
    <name type="scientific">Methanocaldococcus bathoardescens</name>
    <dbReference type="NCBI Taxonomy" id="1301915"/>
    <lineage>
        <taxon>Archaea</taxon>
        <taxon>Methanobacteriati</taxon>
        <taxon>Methanobacteriota</taxon>
        <taxon>Methanomada group</taxon>
        <taxon>Methanococci</taxon>
        <taxon>Methanococcales</taxon>
        <taxon>Methanocaldococcaceae</taxon>
        <taxon>Methanocaldococcus</taxon>
    </lineage>
</organism>
<sequence>MLTKRIIPCLDIKDGRVVKGTKFLNLRDAGDPVELAQYYDNEGADELVFLDITASAEKRDIIIDVVERTAEKVFIPLTVGGGIKSIEDFRKILRAGADKVSINTAAVKNPNLIKEASEIFGSQCVVVAIDAKRHYVNEDEIDKIDKNVVKVEDGYCWFEVYIYGGKKETGIDAIEWAKKAEELGAGEILLTSIDKDGTKSGYDLVLTKEISKSVKLPVIASGGCGKPEHVYEAFTIGKADAALMAGILHYREYTIEEIKKYCADRGIPMRLL</sequence>
<keyword evidence="14" id="KW-1185">Reference proteome</keyword>
<dbReference type="EC" id="4.3.2.10" evidence="11"/>
<comment type="subcellular location">
    <subcellularLocation>
        <location evidence="1 11">Cytoplasm</location>
    </subcellularLocation>
</comment>
<evidence type="ECO:0000256" key="11">
    <source>
        <dbReference type="HAMAP-Rule" id="MF_01013"/>
    </source>
</evidence>
<evidence type="ECO:0000256" key="3">
    <source>
        <dbReference type="ARBA" id="ARBA00009667"/>
    </source>
</evidence>
<keyword evidence="5 11" id="KW-0963">Cytoplasm</keyword>
<evidence type="ECO:0000256" key="1">
    <source>
        <dbReference type="ARBA" id="ARBA00004496"/>
    </source>
</evidence>
<comment type="function">
    <text evidence="9 11">IGPS catalyzes the conversion of PRFAR and glutamine to IGP, AICAR and glutamate. The HisF subunit catalyzes the cyclization activity that produces IGP and AICAR from PRFAR using the ammonia provided by the HisH subunit.</text>
</comment>
<dbReference type="InterPro" id="IPR013785">
    <property type="entry name" value="Aldolase_TIM"/>
</dbReference>
<dbReference type="GO" id="GO:0016829">
    <property type="term" value="F:lyase activity"/>
    <property type="evidence" value="ECO:0007669"/>
    <property type="project" value="UniProtKB-KW"/>
</dbReference>
<dbReference type="UniPathway" id="UPA00031">
    <property type="reaction ID" value="UER00010"/>
</dbReference>
<feature type="active site" evidence="11">
    <location>
        <position position="11"/>
    </location>
</feature>
<evidence type="ECO:0000256" key="8">
    <source>
        <dbReference type="ARBA" id="ARBA00023239"/>
    </source>
</evidence>
<dbReference type="KEGG" id="mjh:JH146_1326"/>
<accession>A0A076LI49</accession>
<dbReference type="FunFam" id="3.20.20.70:FF:000006">
    <property type="entry name" value="Imidazole glycerol phosphate synthase subunit HisF"/>
    <property type="match status" value="1"/>
</dbReference>
<keyword evidence="8 11" id="KW-0456">Lyase</keyword>
<dbReference type="STRING" id="1301915.JH146_1326"/>
<dbReference type="HAMAP" id="MF_01013">
    <property type="entry name" value="HisF"/>
    <property type="match status" value="1"/>
</dbReference>
<dbReference type="GeneID" id="24891954"/>
<evidence type="ECO:0000256" key="6">
    <source>
        <dbReference type="ARBA" id="ARBA00022605"/>
    </source>
</evidence>
<evidence type="ECO:0000256" key="5">
    <source>
        <dbReference type="ARBA" id="ARBA00022490"/>
    </source>
</evidence>
<comment type="subunit">
    <text evidence="4 11">Heterodimer of HisH and HisF.</text>
</comment>
<dbReference type="GO" id="GO:0000105">
    <property type="term" value="P:L-histidine biosynthetic process"/>
    <property type="evidence" value="ECO:0007669"/>
    <property type="project" value="UniProtKB-UniRule"/>
</dbReference>
<protein>
    <recommendedName>
        <fullName evidence="11">Imidazole glycerol phosphate synthase subunit HisF</fullName>
        <ecNumber evidence="11">4.3.2.10</ecNumber>
    </recommendedName>
    <alternativeName>
        <fullName evidence="11">IGP synthase cyclase subunit</fullName>
    </alternativeName>
    <alternativeName>
        <fullName evidence="11">IGP synthase subunit HisF</fullName>
    </alternativeName>
    <alternativeName>
        <fullName evidence="11">ImGP synthase subunit HisF</fullName>
        <shortName evidence="11">IGPS subunit HisF</shortName>
    </alternativeName>
</protein>
<dbReference type="InterPro" id="IPR011060">
    <property type="entry name" value="RibuloseP-bd_barrel"/>
</dbReference>
<reference evidence="13 14" key="1">
    <citation type="journal article" date="2015" name="Int. J. Syst. Evol. Microbiol.">
        <title>M ethanocaldococcus bathoardescens sp. nov., a hyperthermophilic methanogen isolated from a volcanically active deep-sea hydrothermal vent.</title>
        <authorList>
            <person name="Stewart L.C."/>
            <person name="Jung J.H."/>
            <person name="Kim Y.T."/>
            <person name="Kwon S.W."/>
            <person name="Park C.S."/>
            <person name="Holden J.F."/>
        </authorList>
    </citation>
    <scope>NUCLEOTIDE SEQUENCE [LARGE SCALE GENOMIC DNA]</scope>
    <source>
        <strain evidence="13 14">JH146</strain>
    </source>
</reference>
<dbReference type="PANTHER" id="PTHR21235">
    <property type="entry name" value="IMIDAZOLE GLYCEROL PHOSPHATE SYNTHASE SUBUNIT HISF/H IGP SYNTHASE SUBUNIT HISF/H"/>
    <property type="match status" value="1"/>
</dbReference>
<comment type="pathway">
    <text evidence="2 11">Amino-acid biosynthesis; L-histidine biosynthesis; L-histidine from 5-phospho-alpha-D-ribose 1-diphosphate: step 5/9.</text>
</comment>
<evidence type="ECO:0000256" key="4">
    <source>
        <dbReference type="ARBA" id="ARBA00011152"/>
    </source>
</evidence>
<dbReference type="EMBL" id="CP009149">
    <property type="protein sequence ID" value="AIJ06168.1"/>
    <property type="molecule type" value="Genomic_DNA"/>
</dbReference>
<comment type="similarity">
    <text evidence="3 11 12">Belongs to the HisA/HisF family.</text>
</comment>
<evidence type="ECO:0000313" key="13">
    <source>
        <dbReference type="EMBL" id="AIJ06168.1"/>
    </source>
</evidence>
<evidence type="ECO:0000256" key="10">
    <source>
        <dbReference type="ARBA" id="ARBA00047838"/>
    </source>
</evidence>
<feature type="active site" evidence="11">
    <location>
        <position position="130"/>
    </location>
</feature>
<dbReference type="SUPFAM" id="SSF51366">
    <property type="entry name" value="Ribulose-phoshate binding barrel"/>
    <property type="match status" value="1"/>
</dbReference>
<dbReference type="GO" id="GO:0005737">
    <property type="term" value="C:cytoplasm"/>
    <property type="evidence" value="ECO:0007669"/>
    <property type="project" value="UniProtKB-SubCell"/>
</dbReference>
<evidence type="ECO:0000256" key="7">
    <source>
        <dbReference type="ARBA" id="ARBA00023102"/>
    </source>
</evidence>
<name>A0A076LI49_9EURY</name>
<dbReference type="NCBIfam" id="TIGR00735">
    <property type="entry name" value="hisF"/>
    <property type="match status" value="1"/>
</dbReference>
<dbReference type="CDD" id="cd04731">
    <property type="entry name" value="HisF"/>
    <property type="match status" value="1"/>
</dbReference>
<evidence type="ECO:0000256" key="2">
    <source>
        <dbReference type="ARBA" id="ARBA00005091"/>
    </source>
</evidence>
<evidence type="ECO:0000313" key="14">
    <source>
        <dbReference type="Proteomes" id="UP000028781"/>
    </source>
</evidence>
<keyword evidence="6 11" id="KW-0028">Amino-acid biosynthesis</keyword>
<evidence type="ECO:0000256" key="9">
    <source>
        <dbReference type="ARBA" id="ARBA00025475"/>
    </source>
</evidence>
<dbReference type="InterPro" id="IPR050064">
    <property type="entry name" value="IGPS_HisA/HisF"/>
</dbReference>
<dbReference type="AlphaFoldDB" id="A0A076LI49"/>
<dbReference type="OrthoDB" id="6261at2157"/>
<dbReference type="InterPro" id="IPR006062">
    <property type="entry name" value="His_biosynth"/>
</dbReference>
<proteinExistence type="inferred from homology"/>
<evidence type="ECO:0000256" key="12">
    <source>
        <dbReference type="RuleBase" id="RU003657"/>
    </source>
</evidence>
<gene>
    <name evidence="11" type="primary">hisF</name>
    <name evidence="13" type="ORF">JH146_1326</name>
</gene>
<dbReference type="PANTHER" id="PTHR21235:SF2">
    <property type="entry name" value="IMIDAZOLE GLYCEROL PHOSPHATE SYNTHASE HISHF"/>
    <property type="match status" value="1"/>
</dbReference>
<dbReference type="Proteomes" id="UP000028781">
    <property type="component" value="Chromosome"/>
</dbReference>
<dbReference type="InterPro" id="IPR004651">
    <property type="entry name" value="HisF"/>
</dbReference>
<comment type="catalytic activity">
    <reaction evidence="10 11">
        <text>5-[(5-phospho-1-deoxy-D-ribulos-1-ylimino)methylamino]-1-(5-phospho-beta-D-ribosyl)imidazole-4-carboxamide + L-glutamine = D-erythro-1-(imidazol-4-yl)glycerol 3-phosphate + 5-amino-1-(5-phospho-beta-D-ribosyl)imidazole-4-carboxamide + L-glutamate + H(+)</text>
        <dbReference type="Rhea" id="RHEA:24793"/>
        <dbReference type="ChEBI" id="CHEBI:15378"/>
        <dbReference type="ChEBI" id="CHEBI:29985"/>
        <dbReference type="ChEBI" id="CHEBI:58278"/>
        <dbReference type="ChEBI" id="CHEBI:58359"/>
        <dbReference type="ChEBI" id="CHEBI:58475"/>
        <dbReference type="ChEBI" id="CHEBI:58525"/>
        <dbReference type="EC" id="4.3.2.10"/>
    </reaction>
</comment>
<dbReference type="GO" id="GO:0000107">
    <property type="term" value="F:imidazoleglycerol-phosphate synthase activity"/>
    <property type="evidence" value="ECO:0007669"/>
    <property type="project" value="UniProtKB-UniRule"/>
</dbReference>
<dbReference type="Pfam" id="PF00977">
    <property type="entry name" value="His_biosynth"/>
    <property type="match status" value="1"/>
</dbReference>
<dbReference type="Gene3D" id="3.20.20.70">
    <property type="entry name" value="Aldolase class I"/>
    <property type="match status" value="1"/>
</dbReference>